<dbReference type="Gene3D" id="3.40.50.10860">
    <property type="entry name" value="Leucine Dehydrogenase, chain A, domain 1"/>
    <property type="match status" value="1"/>
</dbReference>
<dbReference type="AlphaFoldDB" id="A0A199NTR9"/>
<dbReference type="InterPro" id="IPR046346">
    <property type="entry name" value="Aminoacid_DH-like_N_sf"/>
</dbReference>
<dbReference type="EMBL" id="LJBJ02000009">
    <property type="protein sequence ID" value="OAX51993.1"/>
    <property type="molecule type" value="Genomic_DNA"/>
</dbReference>
<reference evidence="4" key="1">
    <citation type="submission" date="2016-06" db="EMBL/GenBank/DDBJ databases">
        <title>Identification of putative biosynthetic pathways for the production of bioactive secondary metabolites by the marine actinomycete Kocuria kristinae RUTW2-3.</title>
        <authorList>
            <person name="Waterworth S.C."/>
            <person name="Walmsley T.A."/>
            <person name="Matongo T."/>
            <person name="Davies-Coleman M.T."/>
            <person name="Dorrington R.A."/>
        </authorList>
    </citation>
    <scope>NUCLEOTIDE SEQUENCE [LARGE SCALE GENOMIC DNA]</scope>
    <source>
        <strain evidence="4">RUTW2-3</strain>
    </source>
</reference>
<name>A0A199NTR9_9MICC</name>
<dbReference type="Proteomes" id="UP000053171">
    <property type="component" value="Unassembled WGS sequence"/>
</dbReference>
<dbReference type="InterPro" id="IPR036291">
    <property type="entry name" value="NAD(P)-bd_dom_sf"/>
</dbReference>
<dbReference type="GO" id="GO:0050661">
    <property type="term" value="F:NADP binding"/>
    <property type="evidence" value="ECO:0007669"/>
    <property type="project" value="TreeGrafter"/>
</dbReference>
<dbReference type="GO" id="GO:0019632">
    <property type="term" value="P:shikimate metabolic process"/>
    <property type="evidence" value="ECO:0007669"/>
    <property type="project" value="TreeGrafter"/>
</dbReference>
<dbReference type="SUPFAM" id="SSF51735">
    <property type="entry name" value="NAD(P)-binding Rossmann-fold domains"/>
    <property type="match status" value="1"/>
</dbReference>
<dbReference type="SUPFAM" id="SSF53223">
    <property type="entry name" value="Aminoacid dehydrogenase-like, N-terminal domain"/>
    <property type="match status" value="1"/>
</dbReference>
<keyword evidence="5" id="KW-1185">Reference proteome</keyword>
<dbReference type="GO" id="GO:0009423">
    <property type="term" value="P:chorismate biosynthetic process"/>
    <property type="evidence" value="ECO:0007669"/>
    <property type="project" value="TreeGrafter"/>
</dbReference>
<dbReference type="Pfam" id="PF08501">
    <property type="entry name" value="Shikimate_dh_N"/>
    <property type="match status" value="1"/>
</dbReference>
<evidence type="ECO:0000256" key="2">
    <source>
        <dbReference type="ARBA" id="ARBA00023141"/>
    </source>
</evidence>
<proteinExistence type="predicted"/>
<keyword evidence="2" id="KW-0057">Aromatic amino acid biosynthesis</keyword>
<evidence type="ECO:0000259" key="3">
    <source>
        <dbReference type="Pfam" id="PF08501"/>
    </source>
</evidence>
<dbReference type="GO" id="GO:0005829">
    <property type="term" value="C:cytosol"/>
    <property type="evidence" value="ECO:0007669"/>
    <property type="project" value="TreeGrafter"/>
</dbReference>
<dbReference type="PANTHER" id="PTHR21089">
    <property type="entry name" value="SHIKIMATE DEHYDROGENASE"/>
    <property type="match status" value="1"/>
</dbReference>
<accession>A0A199NTR9</accession>
<keyword evidence="2" id="KW-0028">Amino-acid biosynthesis</keyword>
<dbReference type="Gene3D" id="3.40.50.720">
    <property type="entry name" value="NAD(P)-binding Rossmann-like Domain"/>
    <property type="match status" value="1"/>
</dbReference>
<dbReference type="PANTHER" id="PTHR21089:SF1">
    <property type="entry name" value="BIFUNCTIONAL 3-DEHYDROQUINATE DEHYDRATASE_SHIKIMATE DEHYDROGENASE, CHLOROPLASTIC"/>
    <property type="match status" value="1"/>
</dbReference>
<comment type="pathway">
    <text evidence="1">Metabolic intermediate biosynthesis; chorismate biosynthesis; chorismate from D-erythrose 4-phosphate and phosphoenolpyruvate: step 4/7.</text>
</comment>
<evidence type="ECO:0000256" key="1">
    <source>
        <dbReference type="ARBA" id="ARBA00004871"/>
    </source>
</evidence>
<sequence>MLVSPEPPKEPDPAAWAAVLGSPVGHSLSPDLHAAAYRELGAAVRYRRLETPRSELGARLAAAAEPGWRGYSVTMPLKADAARAVSALTPFARAVGVVNTVAAASRGADGAARGLLGHNTDVAGIVNALRDLGPADPEPVAPAAVIGGGGTATAAAAALRLMGWEETFVYVRDASRTRELRAAAERLGLRLRMRPLEDCPAELDGIGTAVCTLPARAFDPHARRLSGDLSGLRLLDVSYDPWPSVLAERAQQRGARVASGAHMLLHQAVDQVKLFLGLPLDRPLPHQQTVLEAMAAAIGLPAPVREPVPVHTLDGLTETAPSEDG</sequence>
<dbReference type="GO" id="GO:0004764">
    <property type="term" value="F:shikimate 3-dehydrogenase (NADP+) activity"/>
    <property type="evidence" value="ECO:0007669"/>
    <property type="project" value="InterPro"/>
</dbReference>
<protein>
    <recommendedName>
        <fullName evidence="3">Shikimate dehydrogenase substrate binding N-terminal domain-containing protein</fullName>
    </recommendedName>
</protein>
<organism evidence="4 5">
    <name type="scientific">Rothia kristinae</name>
    <dbReference type="NCBI Taxonomy" id="37923"/>
    <lineage>
        <taxon>Bacteria</taxon>
        <taxon>Bacillati</taxon>
        <taxon>Actinomycetota</taxon>
        <taxon>Actinomycetes</taxon>
        <taxon>Micrococcales</taxon>
        <taxon>Micrococcaceae</taxon>
        <taxon>Rothia</taxon>
    </lineage>
</organism>
<dbReference type="InterPro" id="IPR022893">
    <property type="entry name" value="Shikimate_DH_fam"/>
</dbReference>
<feature type="domain" description="Shikimate dehydrogenase substrate binding N-terminal" evidence="3">
    <location>
        <begin position="19"/>
        <end position="101"/>
    </location>
</feature>
<evidence type="ECO:0000313" key="4">
    <source>
        <dbReference type="EMBL" id="OAX51993.1"/>
    </source>
</evidence>
<evidence type="ECO:0000313" key="5">
    <source>
        <dbReference type="Proteomes" id="UP000053171"/>
    </source>
</evidence>
<comment type="caution">
    <text evidence="4">The sequence shown here is derived from an EMBL/GenBank/DDBJ whole genome shotgun (WGS) entry which is preliminary data.</text>
</comment>
<gene>
    <name evidence="4" type="ORF">AN277_0205765</name>
</gene>
<dbReference type="InterPro" id="IPR013708">
    <property type="entry name" value="Shikimate_DH-bd_N"/>
</dbReference>
<dbReference type="GO" id="GO:0009073">
    <property type="term" value="P:aromatic amino acid family biosynthetic process"/>
    <property type="evidence" value="ECO:0007669"/>
    <property type="project" value="UniProtKB-KW"/>
</dbReference>